<dbReference type="GO" id="GO:0019478">
    <property type="term" value="P:D-amino acid catabolic process"/>
    <property type="evidence" value="ECO:0007669"/>
    <property type="project" value="UniProtKB-UniRule"/>
</dbReference>
<evidence type="ECO:0000313" key="3">
    <source>
        <dbReference type="EMBL" id="MBP3191601.1"/>
    </source>
</evidence>
<comment type="similarity">
    <text evidence="1 2">Belongs to the DTD family.</text>
</comment>
<comment type="catalytic activity">
    <reaction evidence="2">
        <text>a D-aminoacyl-tRNA + H2O = a tRNA + a D-alpha-amino acid + H(+)</text>
        <dbReference type="Rhea" id="RHEA:13953"/>
        <dbReference type="Rhea" id="RHEA-COMP:10123"/>
        <dbReference type="Rhea" id="RHEA-COMP:10124"/>
        <dbReference type="ChEBI" id="CHEBI:15377"/>
        <dbReference type="ChEBI" id="CHEBI:15378"/>
        <dbReference type="ChEBI" id="CHEBI:59871"/>
        <dbReference type="ChEBI" id="CHEBI:78442"/>
        <dbReference type="ChEBI" id="CHEBI:79333"/>
        <dbReference type="EC" id="3.1.1.96"/>
    </reaction>
</comment>
<dbReference type="EMBL" id="JAFIDN010000002">
    <property type="protein sequence ID" value="MBP3191601.1"/>
    <property type="molecule type" value="Genomic_DNA"/>
</dbReference>
<sequence length="146" mass="15971">MKAVVQRVSEAKVEVDGSVTGEIDKGLLVLAAVHEDDSMNEVTWVADKCRKLRIFEDEKGKMNKSVEDVGGEILLVSQFTLYGEVKKGTRPSFIASAGPEKAESLYNEMKSYLNTHLPGKIQSGVFAAKMNVSLVNDGPVTIIIER</sequence>
<dbReference type="GO" id="GO:0043908">
    <property type="term" value="F:Ser(Gly)-tRNA(Ala) hydrolase activity"/>
    <property type="evidence" value="ECO:0007669"/>
    <property type="project" value="UniProtKB-UniRule"/>
</dbReference>
<dbReference type="Gene3D" id="3.50.80.10">
    <property type="entry name" value="D-tyrosyl-tRNA(Tyr) deacylase"/>
    <property type="match status" value="1"/>
</dbReference>
<dbReference type="GO" id="GO:0106026">
    <property type="term" value="F:Gly-tRNA(Ala) deacylase activity"/>
    <property type="evidence" value="ECO:0007669"/>
    <property type="project" value="UniProtKB-UniRule"/>
</dbReference>
<dbReference type="RefSeq" id="WP_210510252.1">
    <property type="nucleotide sequence ID" value="NZ_JAFIDN010000002.1"/>
</dbReference>
<dbReference type="SUPFAM" id="SSF69500">
    <property type="entry name" value="DTD-like"/>
    <property type="match status" value="1"/>
</dbReference>
<gene>
    <name evidence="2" type="primary">dtd</name>
    <name evidence="3" type="ORF">NATSA_02880</name>
</gene>
<dbReference type="HAMAP" id="MF_00518">
    <property type="entry name" value="Deacylase_Dtd"/>
    <property type="match status" value="1"/>
</dbReference>
<comment type="domain">
    <text evidence="2">A Gly-cisPro motif from one monomer fits into the active site of the other monomer to allow specific chiral rejection of L-amino acids.</text>
</comment>
<dbReference type="Proteomes" id="UP000673975">
    <property type="component" value="Unassembled WGS sequence"/>
</dbReference>
<dbReference type="FunFam" id="3.50.80.10:FF:000001">
    <property type="entry name" value="D-aminoacyl-tRNA deacylase"/>
    <property type="match status" value="1"/>
</dbReference>
<dbReference type="InterPro" id="IPR023509">
    <property type="entry name" value="DTD-like_sf"/>
</dbReference>
<accession>A0A8J7USJ9</accession>
<dbReference type="Pfam" id="PF02580">
    <property type="entry name" value="Tyr_Deacylase"/>
    <property type="match status" value="1"/>
</dbReference>
<evidence type="ECO:0000313" key="4">
    <source>
        <dbReference type="Proteomes" id="UP000673975"/>
    </source>
</evidence>
<dbReference type="GO" id="GO:0051500">
    <property type="term" value="F:D-tyrosyl-tRNA(Tyr) deacylase activity"/>
    <property type="evidence" value="ECO:0007669"/>
    <property type="project" value="TreeGrafter"/>
</dbReference>
<comment type="catalytic activity">
    <reaction evidence="2">
        <text>glycyl-tRNA(Ala) + H2O = tRNA(Ala) + glycine + H(+)</text>
        <dbReference type="Rhea" id="RHEA:53744"/>
        <dbReference type="Rhea" id="RHEA-COMP:9657"/>
        <dbReference type="Rhea" id="RHEA-COMP:13640"/>
        <dbReference type="ChEBI" id="CHEBI:15377"/>
        <dbReference type="ChEBI" id="CHEBI:15378"/>
        <dbReference type="ChEBI" id="CHEBI:57305"/>
        <dbReference type="ChEBI" id="CHEBI:78442"/>
        <dbReference type="ChEBI" id="CHEBI:78522"/>
    </reaction>
</comment>
<evidence type="ECO:0000256" key="1">
    <source>
        <dbReference type="ARBA" id="ARBA00009673"/>
    </source>
</evidence>
<dbReference type="EC" id="3.1.1.-" evidence="2"/>
<reference evidence="3" key="1">
    <citation type="submission" date="2021-02" db="EMBL/GenBank/DDBJ databases">
        <title>Natronogracilivirga saccharolytica gen. nov. sp. nov. a new anaerobic, haloalkiliphilic carbohydrate-fermenting bacterium from soda lake and proposing of Cyclonatronumiaceae fam. nov. in the phylum Balneolaeota.</title>
        <authorList>
            <person name="Zhilina T.N."/>
            <person name="Sorokin D.Y."/>
            <person name="Zavarzina D.G."/>
            <person name="Toshchakov S.V."/>
            <person name="Kublanov I.V."/>
        </authorList>
    </citation>
    <scope>NUCLEOTIDE SEQUENCE</scope>
    <source>
        <strain evidence="3">Z-1702</strain>
    </source>
</reference>
<dbReference type="GO" id="GO:0000049">
    <property type="term" value="F:tRNA binding"/>
    <property type="evidence" value="ECO:0007669"/>
    <property type="project" value="UniProtKB-UniRule"/>
</dbReference>
<dbReference type="AlphaFoldDB" id="A0A8J7USJ9"/>
<dbReference type="InterPro" id="IPR003732">
    <property type="entry name" value="Daa-tRNA_deacyls_DTD"/>
</dbReference>
<protein>
    <recommendedName>
        <fullName evidence="2">D-aminoacyl-tRNA deacylase</fullName>
        <shortName evidence="2">DTD</shortName>
        <ecNumber evidence="2">3.1.1.96</ecNumber>
    </recommendedName>
    <alternativeName>
        <fullName evidence="2">Gly-tRNA(Ala) deacylase</fullName>
        <ecNumber evidence="2">3.1.1.-</ecNumber>
    </alternativeName>
</protein>
<comment type="caution">
    <text evidence="3">The sequence shown here is derived from an EMBL/GenBank/DDBJ whole genome shotgun (WGS) entry which is preliminary data.</text>
</comment>
<dbReference type="PANTHER" id="PTHR10472">
    <property type="entry name" value="D-TYROSYL-TRNA TYR DEACYLASE"/>
    <property type="match status" value="1"/>
</dbReference>
<keyword evidence="2" id="KW-0820">tRNA-binding</keyword>
<dbReference type="GO" id="GO:0005737">
    <property type="term" value="C:cytoplasm"/>
    <property type="evidence" value="ECO:0007669"/>
    <property type="project" value="UniProtKB-SubCell"/>
</dbReference>
<comment type="subunit">
    <text evidence="2">Homodimer.</text>
</comment>
<dbReference type="NCBIfam" id="TIGR00256">
    <property type="entry name" value="D-aminoacyl-tRNA deacylase"/>
    <property type="match status" value="1"/>
</dbReference>
<keyword evidence="4" id="KW-1185">Reference proteome</keyword>
<proteinExistence type="inferred from homology"/>
<feature type="short sequence motif" description="Gly-cisPro motif, important for rejection of L-amino acids" evidence="2">
    <location>
        <begin position="138"/>
        <end position="139"/>
    </location>
</feature>
<keyword evidence="2 3" id="KW-0378">Hydrolase</keyword>
<comment type="function">
    <text evidence="2">An aminoacyl-tRNA editing enzyme that deacylates mischarged D-aminoacyl-tRNAs. Also deacylates mischarged glycyl-tRNA(Ala), protecting cells against glycine mischarging by AlaRS. Acts via tRNA-based rather than protein-based catalysis; rejects L-amino acids rather than detecting D-amino acids in the active site. By recycling D-aminoacyl-tRNA to D-amino acids and free tRNA molecules, this enzyme counteracts the toxicity associated with the formation of D-aminoacyl-tRNA entities in vivo and helps enforce protein L-homochirality.</text>
</comment>
<dbReference type="PANTHER" id="PTHR10472:SF5">
    <property type="entry name" value="D-AMINOACYL-TRNA DEACYLASE 1"/>
    <property type="match status" value="1"/>
</dbReference>
<organism evidence="3 4">
    <name type="scientific">Natronogracilivirga saccharolytica</name>
    <dbReference type="NCBI Taxonomy" id="2812953"/>
    <lineage>
        <taxon>Bacteria</taxon>
        <taxon>Pseudomonadati</taxon>
        <taxon>Balneolota</taxon>
        <taxon>Balneolia</taxon>
        <taxon>Balneolales</taxon>
        <taxon>Cyclonatronaceae</taxon>
        <taxon>Natronogracilivirga</taxon>
    </lineage>
</organism>
<keyword evidence="2" id="KW-0963">Cytoplasm</keyword>
<dbReference type="EC" id="3.1.1.96" evidence="2"/>
<keyword evidence="2" id="KW-0694">RNA-binding</keyword>
<name>A0A8J7USJ9_9BACT</name>
<comment type="subcellular location">
    <subcellularLocation>
        <location evidence="2">Cytoplasm</location>
    </subcellularLocation>
</comment>
<evidence type="ECO:0000256" key="2">
    <source>
        <dbReference type="HAMAP-Rule" id="MF_00518"/>
    </source>
</evidence>